<gene>
    <name evidence="2" type="ORF">BU16DRAFT_562285</name>
</gene>
<reference evidence="2" key="1">
    <citation type="journal article" date="2020" name="Stud. Mycol.">
        <title>101 Dothideomycetes genomes: a test case for predicting lifestyles and emergence of pathogens.</title>
        <authorList>
            <person name="Haridas S."/>
            <person name="Albert R."/>
            <person name="Binder M."/>
            <person name="Bloem J."/>
            <person name="Labutti K."/>
            <person name="Salamov A."/>
            <person name="Andreopoulos B."/>
            <person name="Baker S."/>
            <person name="Barry K."/>
            <person name="Bills G."/>
            <person name="Bluhm B."/>
            <person name="Cannon C."/>
            <person name="Castanera R."/>
            <person name="Culley D."/>
            <person name="Daum C."/>
            <person name="Ezra D."/>
            <person name="Gonzalez J."/>
            <person name="Henrissat B."/>
            <person name="Kuo A."/>
            <person name="Liang C."/>
            <person name="Lipzen A."/>
            <person name="Lutzoni F."/>
            <person name="Magnuson J."/>
            <person name="Mondo S."/>
            <person name="Nolan M."/>
            <person name="Ohm R."/>
            <person name="Pangilinan J."/>
            <person name="Park H.-J."/>
            <person name="Ramirez L."/>
            <person name="Alfaro M."/>
            <person name="Sun H."/>
            <person name="Tritt A."/>
            <person name="Yoshinaga Y."/>
            <person name="Zwiers L.-H."/>
            <person name="Turgeon B."/>
            <person name="Goodwin S."/>
            <person name="Spatafora J."/>
            <person name="Crous P."/>
            <person name="Grigoriev I."/>
        </authorList>
    </citation>
    <scope>NUCLEOTIDE SEQUENCE</scope>
    <source>
        <strain evidence="2">CBS 269.34</strain>
    </source>
</reference>
<feature type="compositionally biased region" description="Polar residues" evidence="1">
    <location>
        <begin position="97"/>
        <end position="113"/>
    </location>
</feature>
<evidence type="ECO:0000313" key="3">
    <source>
        <dbReference type="Proteomes" id="UP000799750"/>
    </source>
</evidence>
<name>A0A6A6QQE6_9PEZI</name>
<evidence type="ECO:0000313" key="2">
    <source>
        <dbReference type="EMBL" id="KAF2494635.1"/>
    </source>
</evidence>
<accession>A0A6A6QQE6</accession>
<dbReference type="Proteomes" id="UP000799750">
    <property type="component" value="Unassembled WGS sequence"/>
</dbReference>
<dbReference type="AlphaFoldDB" id="A0A6A6QQE6"/>
<evidence type="ECO:0000256" key="1">
    <source>
        <dbReference type="SAM" id="MobiDB-lite"/>
    </source>
</evidence>
<proteinExistence type="predicted"/>
<organism evidence="2 3">
    <name type="scientific">Lophium mytilinum</name>
    <dbReference type="NCBI Taxonomy" id="390894"/>
    <lineage>
        <taxon>Eukaryota</taxon>
        <taxon>Fungi</taxon>
        <taxon>Dikarya</taxon>
        <taxon>Ascomycota</taxon>
        <taxon>Pezizomycotina</taxon>
        <taxon>Dothideomycetes</taxon>
        <taxon>Pleosporomycetidae</taxon>
        <taxon>Mytilinidiales</taxon>
        <taxon>Mytilinidiaceae</taxon>
        <taxon>Lophium</taxon>
    </lineage>
</organism>
<keyword evidence="3" id="KW-1185">Reference proteome</keyword>
<sequence length="187" mass="20193">MAILSPRYFAQTVTEFMHAKRSRFTHACLPTPVHLLHPAPHEAASVPGSAAWLPQPRASNGRMLDGMPALAPRVMQAAVAGALRLLSRRRSPSSAAVISNRSQKPSPPKQTLNNDAAAHQIALHGTRPEAAPRAAMLWMSNEFPAPLPSPDPHRSSCTPTISRQLYLASRCLIHSPQWPLTETTAAG</sequence>
<protein>
    <submittedName>
        <fullName evidence="2">Uncharacterized protein</fullName>
    </submittedName>
</protein>
<feature type="region of interest" description="Disordered" evidence="1">
    <location>
        <begin position="92"/>
        <end position="113"/>
    </location>
</feature>
<dbReference type="EMBL" id="MU004190">
    <property type="protein sequence ID" value="KAF2494635.1"/>
    <property type="molecule type" value="Genomic_DNA"/>
</dbReference>